<evidence type="ECO:0000256" key="4">
    <source>
        <dbReference type="ARBA" id="ARBA00022691"/>
    </source>
</evidence>
<dbReference type="AlphaFoldDB" id="A6T906"/>
<dbReference type="PaxDb" id="272620-KPN_01646"/>
<gene>
    <name evidence="5" type="primary">tam</name>
    <name evidence="6" type="ORF">KPN_01646</name>
</gene>
<dbReference type="InterPro" id="IPR023149">
    <property type="entry name" value="Trans_acon_MeTrfase_C"/>
</dbReference>
<dbReference type="InterPro" id="IPR029063">
    <property type="entry name" value="SAM-dependent_MTases_sf"/>
</dbReference>
<evidence type="ECO:0000256" key="5">
    <source>
        <dbReference type="HAMAP-Rule" id="MF_00560"/>
    </source>
</evidence>
<dbReference type="Gene3D" id="1.10.150.290">
    <property type="entry name" value="S-adenosyl-L-methionine-dependent methyltransferases"/>
    <property type="match status" value="1"/>
</dbReference>
<dbReference type="HAMAP" id="MF_00560">
    <property type="entry name" value="Tran_acon_Me_trans"/>
    <property type="match status" value="1"/>
</dbReference>
<dbReference type="PANTHER" id="PTHR43861:SF1">
    <property type="entry name" value="TRANS-ACONITATE 2-METHYLTRANSFERASE"/>
    <property type="match status" value="1"/>
</dbReference>
<comment type="subcellular location">
    <subcellularLocation>
        <location evidence="5">Cytoplasm</location>
    </subcellularLocation>
</comment>
<proteinExistence type="inferred from homology"/>
<evidence type="ECO:0000256" key="2">
    <source>
        <dbReference type="ARBA" id="ARBA00022603"/>
    </source>
</evidence>
<accession>A6T906</accession>
<dbReference type="Proteomes" id="UP000000265">
    <property type="component" value="Chromosome"/>
</dbReference>
<dbReference type="Gene3D" id="3.40.50.150">
    <property type="entry name" value="Vaccinia Virus protein VP39"/>
    <property type="match status" value="1"/>
</dbReference>
<protein>
    <recommendedName>
        <fullName evidence="5">Trans-aconitate 2-methyltransferase</fullName>
        <ecNumber evidence="5">2.1.1.144</ecNumber>
    </recommendedName>
</protein>
<keyword evidence="2 5" id="KW-0489">Methyltransferase</keyword>
<keyword evidence="4 5" id="KW-0949">S-adenosyl-L-methionine</keyword>
<evidence type="ECO:0000256" key="3">
    <source>
        <dbReference type="ARBA" id="ARBA00022679"/>
    </source>
</evidence>
<dbReference type="EC" id="2.1.1.144" evidence="5"/>
<keyword evidence="1 5" id="KW-0963">Cytoplasm</keyword>
<reference evidence="6 7" key="2">
    <citation type="submission" date="2006-09" db="EMBL/GenBank/DDBJ databases">
        <authorList>
            <consortium name="The Klebsiella pneumonia Genome Sequencing Project"/>
            <person name="McClelland M."/>
            <person name="Sanderson E.K."/>
            <person name="Spieth J."/>
            <person name="Clifton W.S."/>
            <person name="Latreille P."/>
            <person name="Sabo A."/>
            <person name="Pepin K."/>
            <person name="Bhonagiri V."/>
            <person name="Porwollik S."/>
            <person name="Ali J."/>
            <person name="Wilson R.K."/>
        </authorList>
    </citation>
    <scope>NUCLEOTIDE SEQUENCE [LARGE SCALE GENOMIC DNA]</scope>
    <source>
        <strain evidence="7">ATCC 700721 / MGH 78578</strain>
    </source>
</reference>
<comment type="similarity">
    <text evidence="5">Belongs to the methyltransferase superfamily. Tam family.</text>
</comment>
<reference evidence="6 7" key="1">
    <citation type="journal article" date="2001" name="Nature">
        <title>Complete genome sequence of Salmonella enterica serovar Typhimurium LT2.</title>
        <authorList>
            <person name="McClelland M."/>
            <person name="Sanderson K.E."/>
            <person name="Spieth J."/>
            <person name="Clifton S.W."/>
            <person name="Latreille P."/>
            <person name="Courtney L."/>
            <person name="Porwollik S."/>
            <person name="Ali J."/>
            <person name="Dante M."/>
            <person name="Du F."/>
            <person name="Hou S."/>
            <person name="Layman D."/>
            <person name="Leonard S."/>
            <person name="Nguyen C."/>
            <person name="Scott K."/>
            <person name="Holmes A."/>
            <person name="Grewal N."/>
            <person name="Mulvaney E."/>
            <person name="Ryan E."/>
            <person name="Sun H."/>
            <person name="Florea L."/>
            <person name="Miller W."/>
            <person name="Stoneking T."/>
            <person name="Nhan M."/>
            <person name="Waterston R."/>
            <person name="Wilson R.K."/>
        </authorList>
    </citation>
    <scope>NUCLEOTIDE SEQUENCE [LARGE SCALE GENOMIC DNA]</scope>
    <source>
        <strain evidence="7">ATCC 700721 / MGH 78578</strain>
    </source>
</reference>
<keyword evidence="3 5" id="KW-0808">Transferase</keyword>
<dbReference type="PANTHER" id="PTHR43861">
    <property type="entry name" value="TRANS-ACONITATE 2-METHYLTRANSFERASE-RELATED"/>
    <property type="match status" value="1"/>
</dbReference>
<dbReference type="Pfam" id="PF13489">
    <property type="entry name" value="Methyltransf_23"/>
    <property type="match status" value="1"/>
</dbReference>
<dbReference type="SUPFAM" id="SSF53335">
    <property type="entry name" value="S-adenosyl-L-methionine-dependent methyltransferases"/>
    <property type="match status" value="1"/>
</dbReference>
<dbReference type="GO" id="GO:0005737">
    <property type="term" value="C:cytoplasm"/>
    <property type="evidence" value="ECO:0007669"/>
    <property type="project" value="UniProtKB-SubCell"/>
</dbReference>
<evidence type="ECO:0000313" key="7">
    <source>
        <dbReference type="Proteomes" id="UP000000265"/>
    </source>
</evidence>
<dbReference type="KEGG" id="kpn:KPN_01646"/>
<comment type="catalytic activity">
    <reaction evidence="5">
        <text>trans-aconitate + S-adenosyl-L-methionine = (E)-3-(methoxycarbonyl)pent-2-enedioate + S-adenosyl-L-homocysteine</text>
        <dbReference type="Rhea" id="RHEA:14969"/>
        <dbReference type="ChEBI" id="CHEBI:15708"/>
        <dbReference type="ChEBI" id="CHEBI:57470"/>
        <dbReference type="ChEBI" id="CHEBI:57856"/>
        <dbReference type="ChEBI" id="CHEBI:59789"/>
        <dbReference type="EC" id="2.1.1.144"/>
    </reaction>
</comment>
<dbReference type="GO" id="GO:0032259">
    <property type="term" value="P:methylation"/>
    <property type="evidence" value="ECO:0007669"/>
    <property type="project" value="UniProtKB-KW"/>
</dbReference>
<dbReference type="CDD" id="cd02440">
    <property type="entry name" value="AdoMet_MTases"/>
    <property type="match status" value="1"/>
</dbReference>
<sequence length="267" mass="29810">MLYPVSLLTQELHPMADWNPSLYLQFDAERTRPAADLLSRIAHLQVEHAVDLGCGPGNSTRLLRAAWPLATIVGIDNSPAMLVQAAQALPDCEFINADIARWRPAQPPDVIYANASLQWLTDHETLFPHLVNQLADNGTLAVQMPDNWQEPSHTLMRQVASEMGLPDRGRQPLLPPAAWYDLLSRQGCEVDIWRTTYFHPLASHQAIVDWLQGTGLRPYLAGLDEQAGSAFLTRYLALLAAHYPLQCNGKVLLRFPRLFIVARKIAA</sequence>
<dbReference type="STRING" id="272620.KPN_01646"/>
<dbReference type="EnsemblBacteria" id="ABR77077">
    <property type="protein sequence ID" value="ABR77077"/>
    <property type="gene ID" value="KPN_01646"/>
</dbReference>
<name>A6T906_KLEP7</name>
<dbReference type="GO" id="GO:0030798">
    <property type="term" value="F:trans-aconitate 2-methyltransferase activity"/>
    <property type="evidence" value="ECO:0007669"/>
    <property type="project" value="UniProtKB-UniRule"/>
</dbReference>
<evidence type="ECO:0000313" key="6">
    <source>
        <dbReference type="EMBL" id="ABR77077.1"/>
    </source>
</evidence>
<dbReference type="EMBL" id="CP000647">
    <property type="protein sequence ID" value="ABR77077.1"/>
    <property type="molecule type" value="Genomic_DNA"/>
</dbReference>
<comment type="function">
    <text evidence="5">Catalyzes the S-adenosylmethionine monomethyl esterification of trans-aconitate.</text>
</comment>
<dbReference type="InterPro" id="IPR023506">
    <property type="entry name" value="Trans-aconitate_MeTrfase"/>
</dbReference>
<organism evidence="6 7">
    <name type="scientific">Klebsiella pneumoniae subsp. pneumoniae (strain ATCC 700721 / MGH 78578)</name>
    <dbReference type="NCBI Taxonomy" id="272620"/>
    <lineage>
        <taxon>Bacteria</taxon>
        <taxon>Pseudomonadati</taxon>
        <taxon>Pseudomonadota</taxon>
        <taxon>Gammaproteobacteria</taxon>
        <taxon>Enterobacterales</taxon>
        <taxon>Enterobacteriaceae</taxon>
        <taxon>Klebsiella/Raoultella group</taxon>
        <taxon>Klebsiella</taxon>
        <taxon>Klebsiella pneumoniae complex</taxon>
    </lineage>
</organism>
<dbReference type="HOGENOM" id="CLU_037990_5_2_6"/>
<dbReference type="NCBIfam" id="NF002463">
    <property type="entry name" value="PRK01683.1"/>
    <property type="match status" value="1"/>
</dbReference>
<evidence type="ECO:0000256" key="1">
    <source>
        <dbReference type="ARBA" id="ARBA00022490"/>
    </source>
</evidence>